<gene>
    <name evidence="2" type="ORF">ACFSJ0_18295</name>
</gene>
<keyword evidence="3" id="KW-1185">Reference proteome</keyword>
<organism evidence="2 3">
    <name type="scientific">Nonomuraea guangzhouensis</name>
    <dbReference type="NCBI Taxonomy" id="1291555"/>
    <lineage>
        <taxon>Bacteria</taxon>
        <taxon>Bacillati</taxon>
        <taxon>Actinomycetota</taxon>
        <taxon>Actinomycetes</taxon>
        <taxon>Streptosporangiales</taxon>
        <taxon>Streptosporangiaceae</taxon>
        <taxon>Nonomuraea</taxon>
    </lineage>
</organism>
<evidence type="ECO:0000259" key="1">
    <source>
        <dbReference type="Pfam" id="PF05729"/>
    </source>
</evidence>
<sequence length="239" mass="26127">MAVDQARPSEPGVVEDRAEAALRVRVRVRRQWEHEAVVRRLRQPMPLRVTWSSTGRLVAAAREAVLDELDLTWEERPFAGDTRQIVGRFRELQHRQLVILGEGGAGKSVLALLLMLSMLEDPVGGEPLPVLLPVAAWNPGKESVAEFAARRLAEDYPDAAGAADGKDVARQLVEQGRLLLVLDGLDEISSALHAVAVRKLDEYAVVGRQLVAAVSTTQLCRLAVTSCPGRRSWNGIPSP</sequence>
<dbReference type="Proteomes" id="UP001597097">
    <property type="component" value="Unassembled WGS sequence"/>
</dbReference>
<dbReference type="InterPro" id="IPR007111">
    <property type="entry name" value="NACHT_NTPase"/>
</dbReference>
<evidence type="ECO:0000313" key="3">
    <source>
        <dbReference type="Proteomes" id="UP001597097"/>
    </source>
</evidence>
<dbReference type="Pfam" id="PF05729">
    <property type="entry name" value="NACHT"/>
    <property type="match status" value="1"/>
</dbReference>
<protein>
    <submittedName>
        <fullName evidence="2">NACHT domain-containing protein</fullName>
    </submittedName>
</protein>
<proteinExistence type="predicted"/>
<name>A0ABW4G948_9ACTN</name>
<evidence type="ECO:0000313" key="2">
    <source>
        <dbReference type="EMBL" id="MFD1539013.1"/>
    </source>
</evidence>
<reference evidence="3" key="1">
    <citation type="journal article" date="2019" name="Int. J. Syst. Evol. Microbiol.">
        <title>The Global Catalogue of Microorganisms (GCM) 10K type strain sequencing project: providing services to taxonomists for standard genome sequencing and annotation.</title>
        <authorList>
            <consortium name="The Broad Institute Genomics Platform"/>
            <consortium name="The Broad Institute Genome Sequencing Center for Infectious Disease"/>
            <person name="Wu L."/>
            <person name="Ma J."/>
        </authorList>
    </citation>
    <scope>NUCLEOTIDE SEQUENCE [LARGE SCALE GENOMIC DNA]</scope>
    <source>
        <strain evidence="3">CGMCC 1.15399</strain>
    </source>
</reference>
<feature type="domain" description="NACHT" evidence="1">
    <location>
        <begin position="95"/>
        <end position="200"/>
    </location>
</feature>
<dbReference type="EMBL" id="JBHUCM010000016">
    <property type="protein sequence ID" value="MFD1539013.1"/>
    <property type="molecule type" value="Genomic_DNA"/>
</dbReference>
<dbReference type="RefSeq" id="WP_219532915.1">
    <property type="nucleotide sequence ID" value="NZ_JAHKRM010000016.1"/>
</dbReference>
<comment type="caution">
    <text evidence="2">The sequence shown here is derived from an EMBL/GenBank/DDBJ whole genome shotgun (WGS) entry which is preliminary data.</text>
</comment>
<accession>A0ABW4G948</accession>